<protein>
    <submittedName>
        <fullName evidence="1">Uncharacterized protein</fullName>
    </submittedName>
</protein>
<comment type="caution">
    <text evidence="1">The sequence shown here is derived from an EMBL/GenBank/DDBJ whole genome shotgun (WGS) entry which is preliminary data.</text>
</comment>
<dbReference type="Proteomes" id="UP001642260">
    <property type="component" value="Unassembled WGS sequence"/>
</dbReference>
<accession>A0ABC8IPE8</accession>
<gene>
    <name evidence="1" type="ORF">ERUC_LOCUS1089</name>
</gene>
<sequence length="50" mass="5544">MAGAGVMFFITFLAKQDSSHEPKTFQAKVRYSYVATNKYLTCDLKPPQGG</sequence>
<dbReference type="PANTHER" id="PTHR31228">
    <property type="entry name" value="CYSTATIN/MONELLIN SUPERFAMILY PROTEIN"/>
    <property type="match status" value="1"/>
</dbReference>
<evidence type="ECO:0000313" key="1">
    <source>
        <dbReference type="EMBL" id="CAH8287067.1"/>
    </source>
</evidence>
<name>A0ABC8IPE8_ERUVS</name>
<evidence type="ECO:0000313" key="2">
    <source>
        <dbReference type="Proteomes" id="UP001642260"/>
    </source>
</evidence>
<dbReference type="EMBL" id="CAKOAT010038892">
    <property type="protein sequence ID" value="CAH8287067.1"/>
    <property type="molecule type" value="Genomic_DNA"/>
</dbReference>
<keyword evidence="2" id="KW-1185">Reference proteome</keyword>
<dbReference type="PANTHER" id="PTHR31228:SF34">
    <property type="entry name" value="(RAPE) HYPOTHETICAL PROTEIN"/>
    <property type="match status" value="1"/>
</dbReference>
<reference evidence="1 2" key="1">
    <citation type="submission" date="2022-03" db="EMBL/GenBank/DDBJ databases">
        <authorList>
            <person name="Macdonald S."/>
            <person name="Ahmed S."/>
            <person name="Newling K."/>
        </authorList>
    </citation>
    <scope>NUCLEOTIDE SEQUENCE [LARGE SCALE GENOMIC DNA]</scope>
</reference>
<proteinExistence type="predicted"/>
<organism evidence="1 2">
    <name type="scientific">Eruca vesicaria subsp. sativa</name>
    <name type="common">Garden rocket</name>
    <name type="synonym">Eruca sativa</name>
    <dbReference type="NCBI Taxonomy" id="29727"/>
    <lineage>
        <taxon>Eukaryota</taxon>
        <taxon>Viridiplantae</taxon>
        <taxon>Streptophyta</taxon>
        <taxon>Embryophyta</taxon>
        <taxon>Tracheophyta</taxon>
        <taxon>Spermatophyta</taxon>
        <taxon>Magnoliopsida</taxon>
        <taxon>eudicotyledons</taxon>
        <taxon>Gunneridae</taxon>
        <taxon>Pentapetalae</taxon>
        <taxon>rosids</taxon>
        <taxon>malvids</taxon>
        <taxon>Brassicales</taxon>
        <taxon>Brassicaceae</taxon>
        <taxon>Brassiceae</taxon>
        <taxon>Eruca</taxon>
    </lineage>
</organism>
<dbReference type="AlphaFoldDB" id="A0ABC8IPE8"/>